<reference evidence="1 2" key="1">
    <citation type="submission" date="2011-07" db="EMBL/GenBank/DDBJ databases">
        <authorList>
            <person name="Coyne R."/>
            <person name="Brami D."/>
            <person name="Johnson J."/>
            <person name="Hostetler J."/>
            <person name="Hannick L."/>
            <person name="Clark T."/>
            <person name="Cassidy-Hanley D."/>
            <person name="Inman J."/>
        </authorList>
    </citation>
    <scope>NUCLEOTIDE SEQUENCE [LARGE SCALE GENOMIC DNA]</scope>
    <source>
        <strain evidence="1 2">G5</strain>
    </source>
</reference>
<dbReference type="OrthoDB" id="284301at2759"/>
<organism evidence="1 2">
    <name type="scientific">Ichthyophthirius multifiliis</name>
    <name type="common">White spot disease agent</name>
    <name type="synonym">Ich</name>
    <dbReference type="NCBI Taxonomy" id="5932"/>
    <lineage>
        <taxon>Eukaryota</taxon>
        <taxon>Sar</taxon>
        <taxon>Alveolata</taxon>
        <taxon>Ciliophora</taxon>
        <taxon>Intramacronucleata</taxon>
        <taxon>Oligohymenophorea</taxon>
        <taxon>Hymenostomatida</taxon>
        <taxon>Ophryoglenina</taxon>
        <taxon>Ichthyophthirius</taxon>
    </lineage>
</organism>
<dbReference type="SUPFAM" id="SSF51735">
    <property type="entry name" value="NAD(P)-binding Rossmann-fold domains"/>
    <property type="match status" value="1"/>
</dbReference>
<gene>
    <name evidence="1" type="ORF">IMG5_143730</name>
</gene>
<dbReference type="EMBL" id="GL984080">
    <property type="protein sequence ID" value="EGR30037.1"/>
    <property type="molecule type" value="Genomic_DNA"/>
</dbReference>
<evidence type="ECO:0000313" key="1">
    <source>
        <dbReference type="EMBL" id="EGR30037.1"/>
    </source>
</evidence>
<accession>G0QXK7</accession>
<keyword evidence="2" id="KW-1185">Reference proteome</keyword>
<name>G0QXK7_ICHMU</name>
<dbReference type="OMA" id="DWNTIIS"/>
<sequence length="323" mass="36828">MSLLLISGANKIAQGLIRNLYNSGKYEQIVCADIFPTYYYLQRYLTFKDSLDQNSKTVLKEVKLIDKIDLESSIRQASHVIYFTHDYYLNVLCKHNLFKNTATLCKAAGVKKLLSVNPIENEHYGEQDPIHTANQTENEVKNINPNVIELKVDLTFGKHSNVVNQILTKIVNKQSLHFQPSNHSVQPIHTDNVYQAIQNLLESDNLKGNKFVARGSENLDWKTIVDQLSLAIGSQAQLNQNSLENVVSPASANYLSEFLYQPEYQNLVRFISQYVEPRATNHHEISDLGINNLTKFSEFYKPGSVQSRDYQQLSALAQYALHF</sequence>
<dbReference type="InParanoid" id="G0QXK7"/>
<protein>
    <recommendedName>
        <fullName evidence="3">NmrA-like domain-containing protein</fullName>
    </recommendedName>
</protein>
<dbReference type="eggNOG" id="ENOG502SQ1P">
    <property type="taxonomic scope" value="Eukaryota"/>
</dbReference>
<dbReference type="InterPro" id="IPR036291">
    <property type="entry name" value="NAD(P)-bd_dom_sf"/>
</dbReference>
<dbReference type="Proteomes" id="UP000008983">
    <property type="component" value="Unassembled WGS sequence"/>
</dbReference>
<dbReference type="RefSeq" id="XP_004031273.1">
    <property type="nucleotide sequence ID" value="XM_004031225.1"/>
</dbReference>
<evidence type="ECO:0008006" key="3">
    <source>
        <dbReference type="Google" id="ProtNLM"/>
    </source>
</evidence>
<dbReference type="AlphaFoldDB" id="G0QXK7"/>
<dbReference type="GeneID" id="14906147"/>
<evidence type="ECO:0000313" key="2">
    <source>
        <dbReference type="Proteomes" id="UP000008983"/>
    </source>
</evidence>
<dbReference type="Gene3D" id="3.40.50.720">
    <property type="entry name" value="NAD(P)-binding Rossmann-like Domain"/>
    <property type="match status" value="1"/>
</dbReference>
<proteinExistence type="predicted"/>